<dbReference type="EMBL" id="JAWWNJ010000046">
    <property type="protein sequence ID" value="KAK7018338.1"/>
    <property type="molecule type" value="Genomic_DNA"/>
</dbReference>
<feature type="region of interest" description="Disordered" evidence="1">
    <location>
        <begin position="173"/>
        <end position="211"/>
    </location>
</feature>
<gene>
    <name evidence="2" type="ORF">R3P38DRAFT_3320119</name>
</gene>
<comment type="caution">
    <text evidence="2">The sequence shown here is derived from an EMBL/GenBank/DDBJ whole genome shotgun (WGS) entry which is preliminary data.</text>
</comment>
<proteinExistence type="predicted"/>
<feature type="compositionally biased region" description="Low complexity" evidence="1">
    <location>
        <begin position="186"/>
        <end position="201"/>
    </location>
</feature>
<name>A0AAW0AYE0_9AGAR</name>
<evidence type="ECO:0000313" key="2">
    <source>
        <dbReference type="EMBL" id="KAK7018338.1"/>
    </source>
</evidence>
<dbReference type="AlphaFoldDB" id="A0AAW0AYE0"/>
<feature type="compositionally biased region" description="Low complexity" evidence="1">
    <location>
        <begin position="25"/>
        <end position="55"/>
    </location>
</feature>
<feature type="region of interest" description="Disordered" evidence="1">
    <location>
        <begin position="25"/>
        <end position="63"/>
    </location>
</feature>
<dbReference type="Proteomes" id="UP001362999">
    <property type="component" value="Unassembled WGS sequence"/>
</dbReference>
<sequence length="345" mass="37159">MSLLSLSTAAGPSTASTTTLQALSDYCNSSSESPDSPSAPDSDYSSSSHPSESAAQNSPRSNSIPELPIIIAQSDRFQTAEVQDKMMKALRYSTGSGFTRSLAPPVNRQRDRAASMQAMYDGLPPSPSEDFFFNDTSLQSSTPARVGLGILVPSRSAHNVCLLSPSPNILNCFSSPAGDPRPHPQRPMSSQSAPASPTQPRHALSRYTPNIGLGRPSEPRVLVLDDNISNDNQLRNTSQVLSFSSLSTRIWSLGGYTSYSLLKLRIPLAPLTRRCSDTQEVEAPKGPIARLRAGAVSFVRDRLRSVSAQVYAGHGSSDEVQAKKSSMLRRTFGSLVTVARFLSRR</sequence>
<reference evidence="2 3" key="1">
    <citation type="journal article" date="2024" name="J Genomics">
        <title>Draft genome sequencing and assembly of Favolaschia claudopus CIRM-BRFM 2984 isolated from oak limbs.</title>
        <authorList>
            <person name="Navarro D."/>
            <person name="Drula E."/>
            <person name="Chaduli D."/>
            <person name="Cazenave R."/>
            <person name="Ahrendt S."/>
            <person name="Wang J."/>
            <person name="Lipzen A."/>
            <person name="Daum C."/>
            <person name="Barry K."/>
            <person name="Grigoriev I.V."/>
            <person name="Favel A."/>
            <person name="Rosso M.N."/>
            <person name="Martin F."/>
        </authorList>
    </citation>
    <scope>NUCLEOTIDE SEQUENCE [LARGE SCALE GENOMIC DNA]</scope>
    <source>
        <strain evidence="2 3">CIRM-BRFM 2984</strain>
    </source>
</reference>
<keyword evidence="3" id="KW-1185">Reference proteome</keyword>
<evidence type="ECO:0000313" key="3">
    <source>
        <dbReference type="Proteomes" id="UP001362999"/>
    </source>
</evidence>
<evidence type="ECO:0000256" key="1">
    <source>
        <dbReference type="SAM" id="MobiDB-lite"/>
    </source>
</evidence>
<accession>A0AAW0AYE0</accession>
<protein>
    <submittedName>
        <fullName evidence="2">Uncharacterized protein</fullName>
    </submittedName>
</protein>
<organism evidence="2 3">
    <name type="scientific">Favolaschia claudopus</name>
    <dbReference type="NCBI Taxonomy" id="2862362"/>
    <lineage>
        <taxon>Eukaryota</taxon>
        <taxon>Fungi</taxon>
        <taxon>Dikarya</taxon>
        <taxon>Basidiomycota</taxon>
        <taxon>Agaricomycotina</taxon>
        <taxon>Agaricomycetes</taxon>
        <taxon>Agaricomycetidae</taxon>
        <taxon>Agaricales</taxon>
        <taxon>Marasmiineae</taxon>
        <taxon>Mycenaceae</taxon>
        <taxon>Favolaschia</taxon>
    </lineage>
</organism>